<dbReference type="STRING" id="28885.EI16_01975"/>
<proteinExistence type="predicted"/>
<gene>
    <name evidence="2" type="ORF">EI16_01975</name>
</gene>
<keyword evidence="1" id="KW-0732">Signal</keyword>
<reference evidence="2 3" key="1">
    <citation type="submission" date="2014-04" db="EMBL/GenBank/DDBJ databases">
        <title>Draft genome sequence of Hydrogenovibrio marinus MH-110, a model organism for aerobic H2 metabolism.</title>
        <authorList>
            <person name="Cha H.J."/>
            <person name="Jo B.H."/>
            <person name="Hwang B.H."/>
        </authorList>
    </citation>
    <scope>NUCLEOTIDE SEQUENCE [LARGE SCALE GENOMIC DNA]</scope>
    <source>
        <strain evidence="2 3">MH-110</strain>
    </source>
</reference>
<dbReference type="EMBL" id="JMIU01000001">
    <property type="protein sequence ID" value="KDN95101.1"/>
    <property type="molecule type" value="Genomic_DNA"/>
</dbReference>
<dbReference type="AlphaFoldDB" id="A0A066ZXM3"/>
<dbReference type="InterPro" id="IPR005534">
    <property type="entry name" value="Curli_assmbl/transp-comp_CsgG"/>
</dbReference>
<dbReference type="GO" id="GO:0030288">
    <property type="term" value="C:outer membrane-bounded periplasmic space"/>
    <property type="evidence" value="ECO:0007669"/>
    <property type="project" value="InterPro"/>
</dbReference>
<feature type="signal peptide" evidence="1">
    <location>
        <begin position="1"/>
        <end position="23"/>
    </location>
</feature>
<comment type="caution">
    <text evidence="2">The sequence shown here is derived from an EMBL/GenBank/DDBJ whole genome shotgun (WGS) entry which is preliminary data.</text>
</comment>
<sequence length="337" mass="37970">MKTIKPFFAIFAALLVLQLSSCATTTRIQYLEPAQVEQAAKYKRVAVNAFKNDNVGLGGKIETRLSQKNVENKPYYTVLNRQDFDKILKEQKLQYSGLTDEKDIVKAGELIGAQAFVTGEVSSAASQDSRFYTERQECLDKKCNYVRTYRVPCTKRTISMSASVKIIDVQTSGVIYSNSYSPSNSWFSCADMPVTLPASDTVWQRQANDIAADFVSKIAPRYVYKRIELLDDPDIEYNDNEKQLLKSGIAFVEAHRMDKADQIFSQLVFQTQSLSYVAAYNLGVVKEATGEYEEAKKLYTLADSLQKEPVEAINKAINRINQVITQHKKATQQIAQP</sequence>
<dbReference type="SUPFAM" id="SSF48452">
    <property type="entry name" value="TPR-like"/>
    <property type="match status" value="1"/>
</dbReference>
<protein>
    <submittedName>
        <fullName evidence="2">Uncharacterized protein</fullName>
    </submittedName>
</protein>
<dbReference type="Gene3D" id="3.40.50.10610">
    <property type="entry name" value="ABC-type transport auxiliary lipoprotein component"/>
    <property type="match status" value="1"/>
</dbReference>
<feature type="chain" id="PRO_5001632628" evidence="1">
    <location>
        <begin position="24"/>
        <end position="337"/>
    </location>
</feature>
<dbReference type="Proteomes" id="UP000027341">
    <property type="component" value="Unassembled WGS sequence"/>
</dbReference>
<keyword evidence="3" id="KW-1185">Reference proteome</keyword>
<dbReference type="InterPro" id="IPR011990">
    <property type="entry name" value="TPR-like_helical_dom_sf"/>
</dbReference>
<organism evidence="2 3">
    <name type="scientific">Hydrogenovibrio marinus</name>
    <dbReference type="NCBI Taxonomy" id="28885"/>
    <lineage>
        <taxon>Bacteria</taxon>
        <taxon>Pseudomonadati</taxon>
        <taxon>Pseudomonadota</taxon>
        <taxon>Gammaproteobacteria</taxon>
        <taxon>Thiotrichales</taxon>
        <taxon>Piscirickettsiaceae</taxon>
        <taxon>Hydrogenovibrio</taxon>
    </lineage>
</organism>
<name>A0A066ZXM3_HYDMR</name>
<evidence type="ECO:0000256" key="1">
    <source>
        <dbReference type="SAM" id="SignalP"/>
    </source>
</evidence>
<dbReference type="Pfam" id="PF03783">
    <property type="entry name" value="CsgG"/>
    <property type="match status" value="1"/>
</dbReference>
<dbReference type="RefSeq" id="WP_029908880.1">
    <property type="nucleotide sequence ID" value="NZ_AP020335.1"/>
</dbReference>
<accession>A0A066ZXM3</accession>
<dbReference type="Gene3D" id="1.25.40.10">
    <property type="entry name" value="Tetratricopeptide repeat domain"/>
    <property type="match status" value="1"/>
</dbReference>
<evidence type="ECO:0000313" key="2">
    <source>
        <dbReference type="EMBL" id="KDN95101.1"/>
    </source>
</evidence>
<evidence type="ECO:0000313" key="3">
    <source>
        <dbReference type="Proteomes" id="UP000027341"/>
    </source>
</evidence>